<dbReference type="RefSeq" id="WP_135959686.1">
    <property type="nucleotide sequence ID" value="NZ_SRYM01000051.1"/>
</dbReference>
<dbReference type="Proteomes" id="UP000310032">
    <property type="component" value="Unassembled WGS sequence"/>
</dbReference>
<accession>A0A4S2EIM1</accession>
<evidence type="ECO:0000256" key="1">
    <source>
        <dbReference type="SAM" id="MobiDB-lite"/>
    </source>
</evidence>
<feature type="compositionally biased region" description="Low complexity" evidence="1">
    <location>
        <begin position="36"/>
        <end position="50"/>
    </location>
</feature>
<comment type="caution">
    <text evidence="2">The sequence shown here is derived from an EMBL/GenBank/DDBJ whole genome shotgun (WGS) entry which is preliminary data.</text>
</comment>
<gene>
    <name evidence="2" type="ORF">E5342_14950</name>
</gene>
<organism evidence="2 3">
    <name type="scientific">Parabacteroides distasonis</name>
    <dbReference type="NCBI Taxonomy" id="823"/>
    <lineage>
        <taxon>Bacteria</taxon>
        <taxon>Pseudomonadati</taxon>
        <taxon>Bacteroidota</taxon>
        <taxon>Bacteroidia</taxon>
        <taxon>Bacteroidales</taxon>
        <taxon>Tannerellaceae</taxon>
        <taxon>Parabacteroides</taxon>
    </lineage>
</organism>
<dbReference type="InterPro" id="IPR021823">
    <property type="entry name" value="DUF3408"/>
</dbReference>
<protein>
    <submittedName>
        <fullName evidence="2">DUF3408 domain-containing protein</fullName>
    </submittedName>
</protein>
<sequence>MAKQSGGMPKIDEDFMRELILQGVPSKQDNNKTNDVPQETTQTETVQVEKPTPRRRKGGSGDYRETYFQKVELADRQPLYVSRTTHEKLMRIVTVIGGRKVTVSSYVENILLRHFEQYQDEINTLYESHFQKPV</sequence>
<name>A0A4S2EIM1_PARDI</name>
<feature type="compositionally biased region" description="Polar residues" evidence="1">
    <location>
        <begin position="25"/>
        <end position="35"/>
    </location>
</feature>
<dbReference type="AlphaFoldDB" id="A0A4S2EIM1"/>
<evidence type="ECO:0000313" key="2">
    <source>
        <dbReference type="EMBL" id="TGY55242.1"/>
    </source>
</evidence>
<reference evidence="2 3" key="1">
    <citation type="submission" date="2019-04" db="EMBL/GenBank/DDBJ databases">
        <title>Microbes associate with the intestines of laboratory mice.</title>
        <authorList>
            <person name="Navarre W."/>
            <person name="Wong E."/>
            <person name="Huang K."/>
            <person name="Tropini C."/>
            <person name="Ng K."/>
            <person name="Yu B."/>
        </authorList>
    </citation>
    <scope>NUCLEOTIDE SEQUENCE [LARGE SCALE GENOMIC DNA]</scope>
    <source>
        <strain evidence="2 3">NM39_I3</strain>
    </source>
</reference>
<feature type="region of interest" description="Disordered" evidence="1">
    <location>
        <begin position="21"/>
        <end position="64"/>
    </location>
</feature>
<dbReference type="Pfam" id="PF11888">
    <property type="entry name" value="DUF3408"/>
    <property type="match status" value="1"/>
</dbReference>
<dbReference type="EMBL" id="SRYM01000051">
    <property type="protein sequence ID" value="TGY55242.1"/>
    <property type="molecule type" value="Genomic_DNA"/>
</dbReference>
<proteinExistence type="predicted"/>
<evidence type="ECO:0000313" key="3">
    <source>
        <dbReference type="Proteomes" id="UP000310032"/>
    </source>
</evidence>